<gene>
    <name evidence="2" type="ORF">AWZ03_003310</name>
</gene>
<evidence type="ECO:0000313" key="3">
    <source>
        <dbReference type="Proteomes" id="UP000295192"/>
    </source>
</evidence>
<comment type="caution">
    <text evidence="2">The sequence shown here is derived from an EMBL/GenBank/DDBJ whole genome shotgun (WGS) entry which is preliminary data.</text>
</comment>
<evidence type="ECO:0000256" key="1">
    <source>
        <dbReference type="SAM" id="MobiDB-lite"/>
    </source>
</evidence>
<evidence type="ECO:0000313" key="2">
    <source>
        <dbReference type="EMBL" id="TDG50405.1"/>
    </source>
</evidence>
<keyword evidence="3" id="KW-1185">Reference proteome</keyword>
<name>A0A484BRC8_DRONA</name>
<proteinExistence type="predicted"/>
<feature type="compositionally biased region" description="Low complexity" evidence="1">
    <location>
        <begin position="20"/>
        <end position="34"/>
    </location>
</feature>
<dbReference type="Proteomes" id="UP000295192">
    <property type="component" value="Unassembled WGS sequence"/>
</dbReference>
<feature type="region of interest" description="Disordered" evidence="1">
    <location>
        <begin position="83"/>
        <end position="102"/>
    </location>
</feature>
<dbReference type="EMBL" id="LSRL02000016">
    <property type="protein sequence ID" value="TDG50405.1"/>
    <property type="molecule type" value="Genomic_DNA"/>
</dbReference>
<accession>A0A484BRC8</accession>
<reference evidence="2 3" key="1">
    <citation type="journal article" date="2019" name="J. Hered.">
        <title>An Improved Genome Assembly for Drosophila navojoa, the Basal Species in the mojavensis Cluster.</title>
        <authorList>
            <person name="Vanderlinde T."/>
            <person name="Dupim E.G."/>
            <person name="Nazario-Yepiz N.O."/>
            <person name="Carvalho A.B."/>
        </authorList>
    </citation>
    <scope>NUCLEOTIDE SEQUENCE [LARGE SCALE GENOMIC DNA]</scope>
    <source>
        <strain evidence="2">Navoj_Jal97</strain>
        <tissue evidence="2">Whole organism</tissue>
    </source>
</reference>
<sequence>MEMEMGTGQPAAVAAVSDLNSNSDSNSNANSHSNEPGRSWCKMPSGNDHEACPTPGPGRAVTEPRIMDAQQCHFWQIGLQATASDKTTSNHGPPRLWLRSSC</sequence>
<organism evidence="2 3">
    <name type="scientific">Drosophila navojoa</name>
    <name type="common">Fruit fly</name>
    <dbReference type="NCBI Taxonomy" id="7232"/>
    <lineage>
        <taxon>Eukaryota</taxon>
        <taxon>Metazoa</taxon>
        <taxon>Ecdysozoa</taxon>
        <taxon>Arthropoda</taxon>
        <taxon>Hexapoda</taxon>
        <taxon>Insecta</taxon>
        <taxon>Pterygota</taxon>
        <taxon>Neoptera</taxon>
        <taxon>Endopterygota</taxon>
        <taxon>Diptera</taxon>
        <taxon>Brachycera</taxon>
        <taxon>Muscomorpha</taxon>
        <taxon>Ephydroidea</taxon>
        <taxon>Drosophilidae</taxon>
        <taxon>Drosophila</taxon>
    </lineage>
</organism>
<dbReference type="AlphaFoldDB" id="A0A484BRC8"/>
<protein>
    <submittedName>
        <fullName evidence="2">Uncharacterized protein</fullName>
    </submittedName>
</protein>
<feature type="region of interest" description="Disordered" evidence="1">
    <location>
        <begin position="1"/>
        <end position="61"/>
    </location>
</feature>